<dbReference type="InterPro" id="IPR007210">
    <property type="entry name" value="ABC_Gly_betaine_transp_sub-bd"/>
</dbReference>
<protein>
    <recommendedName>
        <fullName evidence="1">ABC-type glycine betaine transport system substrate-binding domain-containing protein</fullName>
    </recommendedName>
</protein>
<dbReference type="Gene3D" id="3.40.190.10">
    <property type="entry name" value="Periplasmic binding protein-like II"/>
    <property type="match status" value="1"/>
</dbReference>
<accession>A0A0F9AEE6</accession>
<proteinExistence type="predicted"/>
<reference evidence="2" key="1">
    <citation type="journal article" date="2015" name="Nature">
        <title>Complex archaea that bridge the gap between prokaryotes and eukaryotes.</title>
        <authorList>
            <person name="Spang A."/>
            <person name="Saw J.H."/>
            <person name="Jorgensen S.L."/>
            <person name="Zaremba-Niedzwiedzka K."/>
            <person name="Martijn J."/>
            <person name="Lind A.E."/>
            <person name="van Eijk R."/>
            <person name="Schleper C."/>
            <person name="Guy L."/>
            <person name="Ettema T.J."/>
        </authorList>
    </citation>
    <scope>NUCLEOTIDE SEQUENCE</scope>
</reference>
<feature type="non-terminal residue" evidence="2">
    <location>
        <position position="96"/>
    </location>
</feature>
<evidence type="ECO:0000259" key="1">
    <source>
        <dbReference type="Pfam" id="PF04069"/>
    </source>
</evidence>
<dbReference type="EMBL" id="LAZR01043156">
    <property type="protein sequence ID" value="KKL07760.1"/>
    <property type="molecule type" value="Genomic_DNA"/>
</dbReference>
<gene>
    <name evidence="2" type="ORF">LCGC14_2582760</name>
</gene>
<dbReference type="AlphaFoldDB" id="A0A0F9AEE6"/>
<dbReference type="GO" id="GO:0022857">
    <property type="term" value="F:transmembrane transporter activity"/>
    <property type="evidence" value="ECO:0007669"/>
    <property type="project" value="InterPro"/>
</dbReference>
<comment type="caution">
    <text evidence="2">The sequence shown here is derived from an EMBL/GenBank/DDBJ whole genome shotgun (WGS) entry which is preliminary data.</text>
</comment>
<evidence type="ECO:0000313" key="2">
    <source>
        <dbReference type="EMBL" id="KKL07760.1"/>
    </source>
</evidence>
<dbReference type="GO" id="GO:0043190">
    <property type="term" value="C:ATP-binding cassette (ABC) transporter complex"/>
    <property type="evidence" value="ECO:0007669"/>
    <property type="project" value="InterPro"/>
</dbReference>
<feature type="domain" description="ABC-type glycine betaine transport system substrate-binding" evidence="1">
    <location>
        <begin position="54"/>
        <end position="96"/>
    </location>
</feature>
<organism evidence="2">
    <name type="scientific">marine sediment metagenome</name>
    <dbReference type="NCBI Taxonomy" id="412755"/>
    <lineage>
        <taxon>unclassified sequences</taxon>
        <taxon>metagenomes</taxon>
        <taxon>ecological metagenomes</taxon>
    </lineage>
</organism>
<dbReference type="Pfam" id="PF04069">
    <property type="entry name" value="OpuAC"/>
    <property type="match status" value="1"/>
</dbReference>
<name>A0A0F9AEE6_9ZZZZ</name>
<sequence>MPWETETRRYIKSSGSQAYGSTSPLRWRLDKDGILAGIYLEIRGTLSGSGLGSLNALGLIVLSDPRGAQPVYEPAPTVRGEVLDKYPELASILDPV</sequence>